<protein>
    <recommendedName>
        <fullName evidence="4">Spore coat protein B</fullName>
    </recommendedName>
</protein>
<evidence type="ECO:0000313" key="2">
    <source>
        <dbReference type="EMBL" id="RVT65014.1"/>
    </source>
</evidence>
<evidence type="ECO:0000313" key="3">
    <source>
        <dbReference type="Proteomes" id="UP000288024"/>
    </source>
</evidence>
<dbReference type="RefSeq" id="WP_127737147.1">
    <property type="nucleotide sequence ID" value="NZ_CAJCKN010000099.1"/>
</dbReference>
<organism evidence="2 3">
    <name type="scientific">Niallia taxi</name>
    <dbReference type="NCBI Taxonomy" id="2499688"/>
    <lineage>
        <taxon>Bacteria</taxon>
        <taxon>Bacillati</taxon>
        <taxon>Bacillota</taxon>
        <taxon>Bacilli</taxon>
        <taxon>Bacillales</taxon>
        <taxon>Bacillaceae</taxon>
        <taxon>Niallia</taxon>
    </lineage>
</organism>
<comment type="caution">
    <text evidence="2">The sequence shown here is derived from an EMBL/GenBank/DDBJ whole genome shotgun (WGS) entry which is preliminary data.</text>
</comment>
<dbReference type="EMBL" id="RZTZ01000002">
    <property type="protein sequence ID" value="RVT65014.1"/>
    <property type="molecule type" value="Genomic_DNA"/>
</dbReference>
<reference evidence="2 3" key="1">
    <citation type="submission" date="2019-01" db="EMBL/GenBank/DDBJ databases">
        <title>Bacillus sp. M5HDSG1-1, whole genome shotgun sequence.</title>
        <authorList>
            <person name="Tuo L."/>
        </authorList>
    </citation>
    <scope>NUCLEOTIDE SEQUENCE [LARGE SCALE GENOMIC DNA]</scope>
    <source>
        <strain evidence="2 3">M5HDSG1-1</strain>
    </source>
</reference>
<evidence type="ECO:0000256" key="1">
    <source>
        <dbReference type="SAM" id="MobiDB-lite"/>
    </source>
</evidence>
<feature type="region of interest" description="Disordered" evidence="1">
    <location>
        <begin position="143"/>
        <end position="171"/>
    </location>
</feature>
<accession>A0A437KD54</accession>
<dbReference type="AlphaFoldDB" id="A0A437KD54"/>
<dbReference type="Proteomes" id="UP000288024">
    <property type="component" value="Unassembled WGS sequence"/>
</dbReference>
<dbReference type="GeneID" id="87616043"/>
<proteinExistence type="predicted"/>
<evidence type="ECO:0008006" key="4">
    <source>
        <dbReference type="Google" id="ProtNLM"/>
    </source>
</evidence>
<name>A0A437KD54_9BACI</name>
<gene>
    <name evidence="2" type="ORF">EM808_05750</name>
</gene>
<keyword evidence="3" id="KW-1185">Reference proteome</keyword>
<sequence length="171" mass="19670">MNKEVLQTLVGKTIKVDRGGPESRVGKLLAVSEDHFTILTEADGVVYYLTHHIKSLTENTKKGLPFELEIPEVFEFVTAPTLFEVMESLKYNWVKINRGGKESVEGVLDDINLEHITIVHHEEIIRIATFHIHNISYGLKIEKPQKEESEKQEEKKDDKKEEKTEEKSSEK</sequence>